<organism evidence="1 2">
    <name type="scientific">Periconia digitata</name>
    <dbReference type="NCBI Taxonomy" id="1303443"/>
    <lineage>
        <taxon>Eukaryota</taxon>
        <taxon>Fungi</taxon>
        <taxon>Dikarya</taxon>
        <taxon>Ascomycota</taxon>
        <taxon>Pezizomycotina</taxon>
        <taxon>Dothideomycetes</taxon>
        <taxon>Pleosporomycetidae</taxon>
        <taxon>Pleosporales</taxon>
        <taxon>Massarineae</taxon>
        <taxon>Periconiaceae</taxon>
        <taxon>Periconia</taxon>
    </lineage>
</organism>
<dbReference type="EMBL" id="CAOQHR010000006">
    <property type="protein sequence ID" value="CAI6335909.1"/>
    <property type="molecule type" value="Genomic_DNA"/>
</dbReference>
<dbReference type="Proteomes" id="UP001152607">
    <property type="component" value="Unassembled WGS sequence"/>
</dbReference>
<proteinExistence type="predicted"/>
<name>A0A9W4UIF3_9PLEO</name>
<keyword evidence="2" id="KW-1185">Reference proteome</keyword>
<sequence length="197" mass="21972">MSPMGWVCLDLKNDITALLFFSSSFSPGILARLIQNACIYNFSIPLSYEPKKQSRAGPYSDRCGYIDSCLPNFHLPHFPNEHNNTEKKAFVMFKAHARLNNIVDSFNSSTLVPFPTLSSLHYSSLPPPIQGRSPHLHPISFLFHHPNHPSLLSSLALPRPQVSTQRHCEGSDCQENNEDACDAGADFHARAWAVAAR</sequence>
<evidence type="ECO:0000313" key="1">
    <source>
        <dbReference type="EMBL" id="CAI6335909.1"/>
    </source>
</evidence>
<comment type="caution">
    <text evidence="1">The sequence shown here is derived from an EMBL/GenBank/DDBJ whole genome shotgun (WGS) entry which is preliminary data.</text>
</comment>
<protein>
    <submittedName>
        <fullName evidence="1">Uncharacterized protein</fullName>
    </submittedName>
</protein>
<accession>A0A9W4UIF3</accession>
<evidence type="ECO:0000313" key="2">
    <source>
        <dbReference type="Proteomes" id="UP001152607"/>
    </source>
</evidence>
<gene>
    <name evidence="1" type="ORF">PDIGIT_LOCUS8997</name>
</gene>
<dbReference type="AlphaFoldDB" id="A0A9W4UIF3"/>
<reference evidence="1" key="1">
    <citation type="submission" date="2023-01" db="EMBL/GenBank/DDBJ databases">
        <authorList>
            <person name="Van Ghelder C."/>
            <person name="Rancurel C."/>
        </authorList>
    </citation>
    <scope>NUCLEOTIDE SEQUENCE</scope>
    <source>
        <strain evidence="1">CNCM I-4278</strain>
    </source>
</reference>